<dbReference type="Proteomes" id="UP000053961">
    <property type="component" value="Unassembled WGS sequence"/>
</dbReference>
<feature type="domain" description="AB hydrolase-1" evidence="2">
    <location>
        <begin position="58"/>
        <end position="214"/>
    </location>
</feature>
<evidence type="ECO:0000256" key="1">
    <source>
        <dbReference type="ARBA" id="ARBA00022801"/>
    </source>
</evidence>
<dbReference type="PATRIC" id="fig|301375.6.peg.1141"/>
<evidence type="ECO:0000313" key="4">
    <source>
        <dbReference type="EMBL" id="KUK97716.1"/>
    </source>
</evidence>
<dbReference type="GO" id="GO:0016020">
    <property type="term" value="C:membrane"/>
    <property type="evidence" value="ECO:0007669"/>
    <property type="project" value="TreeGrafter"/>
</dbReference>
<dbReference type="PANTHER" id="PTHR43798">
    <property type="entry name" value="MONOACYLGLYCEROL LIPASE"/>
    <property type="match status" value="1"/>
</dbReference>
<organism evidence="4 5">
    <name type="scientific">Methanothrix harundinacea</name>
    <dbReference type="NCBI Taxonomy" id="301375"/>
    <lineage>
        <taxon>Archaea</taxon>
        <taxon>Methanobacteriati</taxon>
        <taxon>Methanobacteriota</taxon>
        <taxon>Stenosarchaea group</taxon>
        <taxon>Methanomicrobia</taxon>
        <taxon>Methanotrichales</taxon>
        <taxon>Methanotrichaceae</taxon>
        <taxon>Methanothrix</taxon>
    </lineage>
</organism>
<reference evidence="5 6" key="2">
    <citation type="journal article" date="2015" name="MBio">
        <title>Genome-Resolved Metagenomic Analysis Reveals Roles for Candidate Phyla and Other Microbial Community Members in Biogeochemical Transformations in Oil Reservoirs.</title>
        <authorList>
            <person name="Hu P."/>
            <person name="Tom L."/>
            <person name="Singh A."/>
            <person name="Thomas B.C."/>
            <person name="Baker B.J."/>
            <person name="Piceno Y.M."/>
            <person name="Andersen G.L."/>
            <person name="Banfield J.F."/>
        </authorList>
    </citation>
    <scope>NUCLEOTIDE SEQUENCE [LARGE SCALE GENOMIC DNA]</scope>
    <source>
        <strain evidence="3">57_489</strain>
    </source>
</reference>
<protein>
    <recommendedName>
        <fullName evidence="2">AB hydrolase-1 domain-containing protein</fullName>
    </recommendedName>
</protein>
<dbReference type="EMBL" id="LGHB01000001">
    <property type="protein sequence ID" value="KUK97716.1"/>
    <property type="molecule type" value="Genomic_DNA"/>
</dbReference>
<dbReference type="AlphaFoldDB" id="A0A101IM76"/>
<dbReference type="InterPro" id="IPR000073">
    <property type="entry name" value="AB_hydrolase_1"/>
</dbReference>
<dbReference type="InterPro" id="IPR050266">
    <property type="entry name" value="AB_hydrolase_sf"/>
</dbReference>
<reference evidence="4" key="1">
    <citation type="journal article" date="2015" name="MBio">
        <title>Genome-resolved metagenomic analysis reveals roles for candidate phyla and other microbial community members in biogeochemical transformations in oil reservoirs.</title>
        <authorList>
            <person name="Hu P."/>
            <person name="Tom L."/>
            <person name="Singh A."/>
            <person name="Thomas B.C."/>
            <person name="Baker B.J."/>
            <person name="Piceno Y.M."/>
            <person name="Andersen G.L."/>
            <person name="Banfield J.F."/>
        </authorList>
    </citation>
    <scope>NUCLEOTIDE SEQUENCE [LARGE SCALE GENOMIC DNA]</scope>
    <source>
        <strain evidence="4">56_747</strain>
    </source>
</reference>
<dbReference type="Gene3D" id="3.40.50.1820">
    <property type="entry name" value="alpha/beta hydrolase"/>
    <property type="match status" value="1"/>
</dbReference>
<dbReference type="PANTHER" id="PTHR43798:SF31">
    <property type="entry name" value="AB HYDROLASE SUPERFAMILY PROTEIN YCLE"/>
    <property type="match status" value="1"/>
</dbReference>
<evidence type="ECO:0000313" key="6">
    <source>
        <dbReference type="Proteomes" id="UP000057043"/>
    </source>
</evidence>
<name>A0A101IM76_9EURY</name>
<dbReference type="Pfam" id="PF00561">
    <property type="entry name" value="Abhydrolase_1"/>
    <property type="match status" value="1"/>
</dbReference>
<dbReference type="Proteomes" id="UP000057043">
    <property type="component" value="Unassembled WGS sequence"/>
</dbReference>
<dbReference type="SUPFAM" id="SSF53474">
    <property type="entry name" value="alpha/beta-Hydrolases"/>
    <property type="match status" value="1"/>
</dbReference>
<dbReference type="InterPro" id="IPR029058">
    <property type="entry name" value="AB_hydrolase_fold"/>
</dbReference>
<evidence type="ECO:0000313" key="3">
    <source>
        <dbReference type="EMBL" id="KUK45364.1"/>
    </source>
</evidence>
<sequence>MDDLRSYGRPPFNVVVVHGGPGARGEMARVARELSKRWGVLEPLQTATSLLGQVGELKAALEKEGDLPATLIGFSWGAWLCFIFAASYPAMVKKLILVGSGPFEERYAARIAETRWSRLSLGERAEVESIVKILEGPESAGAEEKNAAMARMGALFSKVDAYDPEACEPGAVELRADVFQVVWKEAADLRRTGKLLELGEVIECPVVAIHGEYDPHPADGVEGPLLAVLDSFKFILLERCGHAPWTERWAKEKFYDILDEELESTLLEEATSSQ</sequence>
<gene>
    <name evidence="3" type="ORF">XD72_0267</name>
    <name evidence="4" type="ORF">XE07_0130</name>
</gene>
<accession>A0A101IM76</accession>
<dbReference type="GO" id="GO:0016787">
    <property type="term" value="F:hydrolase activity"/>
    <property type="evidence" value="ECO:0007669"/>
    <property type="project" value="UniProtKB-KW"/>
</dbReference>
<proteinExistence type="predicted"/>
<evidence type="ECO:0000259" key="2">
    <source>
        <dbReference type="Pfam" id="PF00561"/>
    </source>
</evidence>
<dbReference type="EMBL" id="LGFT01000004">
    <property type="protein sequence ID" value="KUK45364.1"/>
    <property type="molecule type" value="Genomic_DNA"/>
</dbReference>
<comment type="caution">
    <text evidence="4">The sequence shown here is derived from an EMBL/GenBank/DDBJ whole genome shotgun (WGS) entry which is preliminary data.</text>
</comment>
<keyword evidence="1" id="KW-0378">Hydrolase</keyword>
<evidence type="ECO:0000313" key="5">
    <source>
        <dbReference type="Proteomes" id="UP000053961"/>
    </source>
</evidence>